<dbReference type="AlphaFoldDB" id="A0A430QMI6"/>
<reference evidence="2 3" key="1">
    <citation type="journal article" date="2019" name="PLoS Pathog.">
        <title>Genome sequence of the bovine parasite Schistosoma bovis Tanzania.</title>
        <authorList>
            <person name="Oey H."/>
            <person name="Zakrzewski M."/>
            <person name="Gobert G."/>
            <person name="Gravermann K."/>
            <person name="Stoye J."/>
            <person name="Jones M."/>
            <person name="Mcmanus D."/>
            <person name="Krause L."/>
        </authorList>
    </citation>
    <scope>NUCLEOTIDE SEQUENCE [LARGE SCALE GENOMIC DNA]</scope>
    <source>
        <strain evidence="2 3">TAN1997</strain>
    </source>
</reference>
<proteinExistence type="predicted"/>
<keyword evidence="1" id="KW-0812">Transmembrane</keyword>
<name>A0A430QMI6_SCHBO</name>
<accession>A0A430QMI6</accession>
<sequence>MLSTYISIELFILSVLQKKMNNNFSAEKNIPFKQNMCTPTHTLLNFYLKLFIFILEAFLCFPPKMKRTIIECCMY</sequence>
<keyword evidence="1" id="KW-0472">Membrane</keyword>
<keyword evidence="1" id="KW-1133">Transmembrane helix</keyword>
<organism evidence="2 3">
    <name type="scientific">Schistosoma bovis</name>
    <name type="common">Blood fluke</name>
    <dbReference type="NCBI Taxonomy" id="6184"/>
    <lineage>
        <taxon>Eukaryota</taxon>
        <taxon>Metazoa</taxon>
        <taxon>Spiralia</taxon>
        <taxon>Lophotrochozoa</taxon>
        <taxon>Platyhelminthes</taxon>
        <taxon>Trematoda</taxon>
        <taxon>Digenea</taxon>
        <taxon>Strigeidida</taxon>
        <taxon>Schistosomatoidea</taxon>
        <taxon>Schistosomatidae</taxon>
        <taxon>Schistosoma</taxon>
    </lineage>
</organism>
<keyword evidence="3" id="KW-1185">Reference proteome</keyword>
<evidence type="ECO:0000313" key="2">
    <source>
        <dbReference type="EMBL" id="RTG88915.1"/>
    </source>
</evidence>
<comment type="caution">
    <text evidence="2">The sequence shown here is derived from an EMBL/GenBank/DDBJ whole genome shotgun (WGS) entry which is preliminary data.</text>
</comment>
<dbReference type="EMBL" id="QMKO01001541">
    <property type="protein sequence ID" value="RTG88915.1"/>
    <property type="molecule type" value="Genomic_DNA"/>
</dbReference>
<feature type="transmembrane region" description="Helical" evidence="1">
    <location>
        <begin position="43"/>
        <end position="61"/>
    </location>
</feature>
<dbReference type="Proteomes" id="UP000290809">
    <property type="component" value="Unassembled WGS sequence"/>
</dbReference>
<evidence type="ECO:0000313" key="3">
    <source>
        <dbReference type="Proteomes" id="UP000290809"/>
    </source>
</evidence>
<protein>
    <submittedName>
        <fullName evidence="2">Uncharacterized protein</fullName>
    </submittedName>
</protein>
<gene>
    <name evidence="2" type="ORF">DC041_0001515</name>
</gene>
<evidence type="ECO:0000256" key="1">
    <source>
        <dbReference type="SAM" id="Phobius"/>
    </source>
</evidence>